<keyword evidence="8" id="KW-1185">Reference proteome</keyword>
<evidence type="ECO:0000256" key="3">
    <source>
        <dbReference type="ARBA" id="ARBA00022679"/>
    </source>
</evidence>
<evidence type="ECO:0000259" key="6">
    <source>
        <dbReference type="Pfam" id="PF02801"/>
    </source>
</evidence>
<dbReference type="InterPro" id="IPR016039">
    <property type="entry name" value="Thiolase-like"/>
</dbReference>
<dbReference type="Gene3D" id="3.40.47.10">
    <property type="match status" value="1"/>
</dbReference>
<comment type="caution">
    <text evidence="7">The sequence shown here is derived from an EMBL/GenBank/DDBJ whole genome shotgun (WGS) entry which is preliminary data.</text>
</comment>
<reference evidence="7 8" key="1">
    <citation type="submission" date="2021-12" db="EMBL/GenBank/DDBJ databases">
        <title>Identification and characterization of A. suis stains in western Canada.</title>
        <authorList>
            <person name="Kulathunga D.G.R.S."/>
            <person name="De Oliveira Costa M."/>
        </authorList>
    </citation>
    <scope>NUCLEOTIDE SEQUENCE [LARGE SCALE GENOMIC DNA]</scope>
    <source>
        <strain evidence="7 8">18_292</strain>
    </source>
</reference>
<sequence>MAVYINASGRISAKNCKKRTALQLGQSIELPYFSAFDSVLLSLPALYVLLEQQLEQCLSSAGWAISELAEIPILLGSTAYTIADCEYRFATHQALASEPNITIIGDYLQQKYGAKVFNFATSCTSSAQAIGYAAKMIEQGKCQKVLVLGFEMFNRLTFEHFQAMGLLAQSAAEKGIILGEGIGCVALSNQESDCRILAVASLTDHFSLTNNSEQSLVRLIDKVLQKSDRLPAEINAIKPHFVGGDFDEIEQAILQKIVPNRPHFLPKKELGHTLGASGALETAWLLEQLQKNTENRPLIVLNYFLGFGGSNIGWILQWK</sequence>
<feature type="domain" description="Beta-ketoacyl synthase C-terminal" evidence="6">
    <location>
        <begin position="203"/>
        <end position="292"/>
    </location>
</feature>
<dbReference type="SUPFAM" id="SSF53901">
    <property type="entry name" value="Thiolase-like"/>
    <property type="match status" value="1"/>
</dbReference>
<feature type="domain" description="Beta-ketoacyl synthase-like N-terminal" evidence="5">
    <location>
        <begin position="118"/>
        <end position="190"/>
    </location>
</feature>
<dbReference type="GeneID" id="34290729"/>
<dbReference type="PANTHER" id="PTHR11712:SF347">
    <property type="entry name" value="BETA KETOACYL-ACYL CARRIER PROTEIN SYNTHASE"/>
    <property type="match status" value="1"/>
</dbReference>
<dbReference type="PANTHER" id="PTHR11712">
    <property type="entry name" value="POLYKETIDE SYNTHASE-RELATED"/>
    <property type="match status" value="1"/>
</dbReference>
<evidence type="ECO:0000259" key="5">
    <source>
        <dbReference type="Pfam" id="PF00109"/>
    </source>
</evidence>
<dbReference type="InterPro" id="IPR014030">
    <property type="entry name" value="Ketoacyl_synth_N"/>
</dbReference>
<proteinExistence type="inferred from homology"/>
<name>A0ABT1WWN8_ACTSU</name>
<comment type="pathway">
    <text evidence="1">Lipid metabolism.</text>
</comment>
<dbReference type="Proteomes" id="UP001206331">
    <property type="component" value="Unassembled WGS sequence"/>
</dbReference>
<dbReference type="Pfam" id="PF00109">
    <property type="entry name" value="ketoacyl-synt"/>
    <property type="match status" value="1"/>
</dbReference>
<keyword evidence="3 4" id="KW-0808">Transferase</keyword>
<dbReference type="RefSeq" id="WP_015674233.1">
    <property type="nucleotide sequence ID" value="NZ_CP090556.1"/>
</dbReference>
<organism evidence="7 8">
    <name type="scientific">Actinobacillus suis</name>
    <dbReference type="NCBI Taxonomy" id="716"/>
    <lineage>
        <taxon>Bacteria</taxon>
        <taxon>Pseudomonadati</taxon>
        <taxon>Pseudomonadota</taxon>
        <taxon>Gammaproteobacteria</taxon>
        <taxon>Pasteurellales</taxon>
        <taxon>Pasteurellaceae</taxon>
        <taxon>Actinobacillus</taxon>
    </lineage>
</organism>
<protein>
    <submittedName>
        <fullName evidence="7">Beta-ketoacyl synthase</fullName>
    </submittedName>
</protein>
<accession>A0ABT1WWN8</accession>
<dbReference type="EMBL" id="JAJUPA010000014">
    <property type="protein sequence ID" value="MCQ9630801.1"/>
    <property type="molecule type" value="Genomic_DNA"/>
</dbReference>
<evidence type="ECO:0000313" key="8">
    <source>
        <dbReference type="Proteomes" id="UP001206331"/>
    </source>
</evidence>
<evidence type="ECO:0000313" key="7">
    <source>
        <dbReference type="EMBL" id="MCQ9630801.1"/>
    </source>
</evidence>
<evidence type="ECO:0000256" key="2">
    <source>
        <dbReference type="ARBA" id="ARBA00008467"/>
    </source>
</evidence>
<evidence type="ECO:0000256" key="4">
    <source>
        <dbReference type="RuleBase" id="RU003694"/>
    </source>
</evidence>
<dbReference type="Pfam" id="PF02801">
    <property type="entry name" value="Ketoacyl-synt_C"/>
    <property type="match status" value="1"/>
</dbReference>
<comment type="similarity">
    <text evidence="2 4">Belongs to the thiolase-like superfamily. Beta-ketoacyl-ACP synthases family.</text>
</comment>
<evidence type="ECO:0000256" key="1">
    <source>
        <dbReference type="ARBA" id="ARBA00005189"/>
    </source>
</evidence>
<dbReference type="InterPro" id="IPR000794">
    <property type="entry name" value="Beta-ketoacyl_synthase"/>
</dbReference>
<gene>
    <name evidence="7" type="ORF">LZL92_10990</name>
</gene>
<dbReference type="InterPro" id="IPR014031">
    <property type="entry name" value="Ketoacyl_synth_C"/>
</dbReference>